<dbReference type="EMBL" id="QWGP01000016">
    <property type="protein sequence ID" value="RHZ93719.1"/>
    <property type="molecule type" value="Genomic_DNA"/>
</dbReference>
<evidence type="ECO:0000313" key="2">
    <source>
        <dbReference type="Proteomes" id="UP000266305"/>
    </source>
</evidence>
<evidence type="ECO:0000313" key="1">
    <source>
        <dbReference type="EMBL" id="RHZ93719.1"/>
    </source>
</evidence>
<organism evidence="1 2">
    <name type="scientific">Cereibacter sphaeroides</name>
    <name type="common">Rhodobacter sphaeroides</name>
    <dbReference type="NCBI Taxonomy" id="1063"/>
    <lineage>
        <taxon>Bacteria</taxon>
        <taxon>Pseudomonadati</taxon>
        <taxon>Pseudomonadota</taxon>
        <taxon>Alphaproteobacteria</taxon>
        <taxon>Rhodobacterales</taxon>
        <taxon>Paracoccaceae</taxon>
        <taxon>Cereibacter</taxon>
    </lineage>
</organism>
<comment type="caution">
    <text evidence="1">The sequence shown here is derived from an EMBL/GenBank/DDBJ whole genome shotgun (WGS) entry which is preliminary data.</text>
</comment>
<reference evidence="1 2" key="1">
    <citation type="submission" date="2018-08" db="EMBL/GenBank/DDBJ databases">
        <title>Draft genome sequence of Rhodobacter sphaeroides FY.</title>
        <authorList>
            <person name="Rayyan A."/>
            <person name="Meyer T.E."/>
            <person name="Kyndt J.A."/>
        </authorList>
    </citation>
    <scope>NUCLEOTIDE SEQUENCE [LARGE SCALE GENOMIC DNA]</scope>
    <source>
        <strain evidence="1 2">FY</strain>
    </source>
</reference>
<dbReference type="AlphaFoldDB" id="A0AAX1UJR4"/>
<dbReference type="PROSITE" id="PS51257">
    <property type="entry name" value="PROKAR_LIPOPROTEIN"/>
    <property type="match status" value="1"/>
</dbReference>
<accession>A0AAX1UJR4</accession>
<sequence length="282" mass="30702">MRHPVLTALCLVGTALLSGCGGGRDAEVDRALKSLSAADESNLNEIMLTVGAPDEAVAYFRGAVEKAPDRIDLKRSLAKSLVRAQHPAEAATVWSQVVNSHEGTNADRVAFADTLIRSNDWSRAEAELSRIPPTYETFERYRLEAMVADSKKQWTKADSFYETATGMTTQPAGVLNNWGFSKLSRGDAAAAERLFYEALTYDPTSFTAKNNLVLARGAQRKYDLPVIQMTQTERAQLIYTLALAAIKKGDVTVGKGLLQSAIDTHPQYFEAAVRSLEALDAG</sequence>
<dbReference type="SUPFAM" id="SSF48452">
    <property type="entry name" value="TPR-like"/>
    <property type="match status" value="1"/>
</dbReference>
<dbReference type="Gene3D" id="1.25.40.10">
    <property type="entry name" value="Tetratricopeptide repeat domain"/>
    <property type="match status" value="1"/>
</dbReference>
<protein>
    <recommendedName>
        <fullName evidence="3">Tetratricopeptide repeat protein</fullName>
    </recommendedName>
</protein>
<gene>
    <name evidence="1" type="ORF">D1114_14495</name>
</gene>
<dbReference type="Proteomes" id="UP000266305">
    <property type="component" value="Unassembled WGS sequence"/>
</dbReference>
<evidence type="ECO:0008006" key="3">
    <source>
        <dbReference type="Google" id="ProtNLM"/>
    </source>
</evidence>
<dbReference type="RefSeq" id="WP_119000575.1">
    <property type="nucleotide sequence ID" value="NZ_QWGP01000016.1"/>
</dbReference>
<name>A0AAX1UJR4_CERSP</name>
<dbReference type="InterPro" id="IPR011990">
    <property type="entry name" value="TPR-like_helical_dom_sf"/>
</dbReference>
<proteinExistence type="predicted"/>